<dbReference type="EMBL" id="CALLCH030000019">
    <property type="protein sequence ID" value="CAI4219340.1"/>
    <property type="molecule type" value="Genomic_DNA"/>
</dbReference>
<evidence type="ECO:0000313" key="8">
    <source>
        <dbReference type="Proteomes" id="UP000838763"/>
    </source>
</evidence>
<proteinExistence type="inferred from homology"/>
<feature type="domain" description="Choline sulfatase enzyme C-terminal" evidence="6">
    <location>
        <begin position="451"/>
        <end position="501"/>
    </location>
</feature>
<keyword evidence="3" id="KW-0378">Hydrolase</keyword>
<accession>A0A9P1MDX0</accession>
<dbReference type="Gene3D" id="1.20.58.1710">
    <property type="match status" value="1"/>
</dbReference>
<dbReference type="Pfam" id="PF12411">
    <property type="entry name" value="Choline_sulf_C"/>
    <property type="match status" value="1"/>
</dbReference>
<dbReference type="GO" id="GO:0008484">
    <property type="term" value="F:sulfuric ester hydrolase activity"/>
    <property type="evidence" value="ECO:0007669"/>
    <property type="project" value="TreeGrafter"/>
</dbReference>
<keyword evidence="8" id="KW-1185">Reference proteome</keyword>
<dbReference type="GO" id="GO:0046872">
    <property type="term" value="F:metal ion binding"/>
    <property type="evidence" value="ECO:0007669"/>
    <property type="project" value="UniProtKB-KW"/>
</dbReference>
<dbReference type="InterPro" id="IPR025863">
    <property type="entry name" value="Choline_sulf_C_dom"/>
</dbReference>
<organism evidence="7 8">
    <name type="scientific">Parascedosporium putredinis</name>
    <dbReference type="NCBI Taxonomy" id="1442378"/>
    <lineage>
        <taxon>Eukaryota</taxon>
        <taxon>Fungi</taxon>
        <taxon>Dikarya</taxon>
        <taxon>Ascomycota</taxon>
        <taxon>Pezizomycotina</taxon>
        <taxon>Sordariomycetes</taxon>
        <taxon>Hypocreomycetidae</taxon>
        <taxon>Microascales</taxon>
        <taxon>Microascaceae</taxon>
        <taxon>Parascedosporium</taxon>
    </lineage>
</organism>
<feature type="compositionally biased region" description="Basic and acidic residues" evidence="4">
    <location>
        <begin position="569"/>
        <end position="587"/>
    </location>
</feature>
<dbReference type="InterPro" id="IPR000917">
    <property type="entry name" value="Sulfatase_N"/>
</dbReference>
<feature type="compositionally biased region" description="Acidic residues" evidence="4">
    <location>
        <begin position="700"/>
        <end position="722"/>
    </location>
</feature>
<evidence type="ECO:0000256" key="2">
    <source>
        <dbReference type="ARBA" id="ARBA00022723"/>
    </source>
</evidence>
<dbReference type="CDD" id="cd16032">
    <property type="entry name" value="choline-sulfatase"/>
    <property type="match status" value="1"/>
</dbReference>
<protein>
    <recommendedName>
        <fullName evidence="9">Choline-sulfatase</fullName>
    </recommendedName>
</protein>
<dbReference type="InterPro" id="IPR017850">
    <property type="entry name" value="Alkaline_phosphatase_core_sf"/>
</dbReference>
<dbReference type="InterPro" id="IPR024607">
    <property type="entry name" value="Sulfatase_CS"/>
</dbReference>
<evidence type="ECO:0000259" key="5">
    <source>
        <dbReference type="Pfam" id="PF00884"/>
    </source>
</evidence>
<gene>
    <name evidence="7" type="ORF">PPNO1_LOCUS8906</name>
</gene>
<dbReference type="AlphaFoldDB" id="A0A9P1MDX0"/>
<dbReference type="PANTHER" id="PTHR45953:SF1">
    <property type="entry name" value="IDURONATE 2-SULFATASE"/>
    <property type="match status" value="1"/>
</dbReference>
<evidence type="ECO:0000259" key="6">
    <source>
        <dbReference type="Pfam" id="PF12411"/>
    </source>
</evidence>
<evidence type="ECO:0000256" key="3">
    <source>
        <dbReference type="ARBA" id="ARBA00022801"/>
    </source>
</evidence>
<sequence>MADQLAAPLLKMYNPDSQIKTPNLDALAAKSVQFDSAYCPSPLCAPSRMSMITGLLPLKIGAYDNAAQISSDIPTYAHYLRLAGYQTVLAGKMHFIGDQLHGYETRLTSDIYPGDFGWVVNWDEPDTRLEWYHNASSILQAGTCIRSNQLDYDEEVMYKSTQFLYDHVREGPDARPFCLTVSLTHPHDPYTIEEKYWDLYEGVDIDLPQVKIPKDQQDPHSKRLLRVCDLWDEDFSDEQIKRARRAYYGAVSYVDDCIGRLLDTLKRCRLDENTIVVFSGDHGDMLGERGLWYKMSYFENSVRVPLLVCDPKNYAPRRVTSNVSTLDILPTMCDLAGTKPLDGLSLDGKSLLPHLQGRPGHDKVYGEYTGEGTISPLIMIKDGPWKYIHCPTDGTQLFNLARDPLELVNLAQLLQKVEPRTSEEEEAKVKLDEFDAETAARWDFEAASKVVVESQRKRRLVWSALKIGQFTSWDYDPIDPGTEKYIRSHIPLDDLERRARYPAVDKYGHETARVLVDQAGSHGQMASLNLSSDEIKVLESVRQQLAQVVSSLQKFQEDLHKGNPLPPALDEHHPHEPLYGDDHDGQKHISVGTDRSAPVDQLPGAAARGDTLAAAAQEAGAGGGDASRRGAAAVAELRGDGGASKAAAWTAQRALWRWAQEYCDGRIAHYAQEETLQVYTAEERASGVENVRTGLRASLEDDEDDEDEDGDDDEEDDEDDDNDGRRGGEGGEKDAKTRAADAKEAARVAREKEEAKARRAAGMKLARNMVVGRFETPPNADWEAKRKMIGAGIGMARAPGR</sequence>
<dbReference type="GO" id="GO:0005737">
    <property type="term" value="C:cytoplasm"/>
    <property type="evidence" value="ECO:0007669"/>
    <property type="project" value="TreeGrafter"/>
</dbReference>
<dbReference type="PROSITE" id="PS00523">
    <property type="entry name" value="SULFATASE_1"/>
    <property type="match status" value="1"/>
</dbReference>
<keyword evidence="2" id="KW-0479">Metal-binding</keyword>
<feature type="region of interest" description="Disordered" evidence="4">
    <location>
        <begin position="558"/>
        <end position="603"/>
    </location>
</feature>
<reference evidence="7" key="1">
    <citation type="submission" date="2022-11" db="EMBL/GenBank/DDBJ databases">
        <authorList>
            <person name="Scott C."/>
            <person name="Bruce N."/>
        </authorList>
    </citation>
    <scope>NUCLEOTIDE SEQUENCE</scope>
</reference>
<evidence type="ECO:0008006" key="9">
    <source>
        <dbReference type="Google" id="ProtNLM"/>
    </source>
</evidence>
<dbReference type="InterPro" id="IPR017785">
    <property type="entry name" value="Choline-sulfatase"/>
</dbReference>
<dbReference type="Proteomes" id="UP000838763">
    <property type="component" value="Unassembled WGS sequence"/>
</dbReference>
<feature type="compositionally biased region" description="Basic and acidic residues" evidence="4">
    <location>
        <begin position="723"/>
        <end position="757"/>
    </location>
</feature>
<feature type="region of interest" description="Disordered" evidence="4">
    <location>
        <begin position="690"/>
        <end position="760"/>
    </location>
</feature>
<dbReference type="Gene3D" id="3.40.720.10">
    <property type="entry name" value="Alkaline Phosphatase, subunit A"/>
    <property type="match status" value="1"/>
</dbReference>
<evidence type="ECO:0000256" key="4">
    <source>
        <dbReference type="SAM" id="MobiDB-lite"/>
    </source>
</evidence>
<dbReference type="NCBIfam" id="TIGR03417">
    <property type="entry name" value="chol_sulfatase"/>
    <property type="match status" value="1"/>
</dbReference>
<dbReference type="PROSITE" id="PS00149">
    <property type="entry name" value="SULFATASE_2"/>
    <property type="match status" value="1"/>
</dbReference>
<evidence type="ECO:0000256" key="1">
    <source>
        <dbReference type="ARBA" id="ARBA00008779"/>
    </source>
</evidence>
<comment type="caution">
    <text evidence="7">The sequence shown here is derived from an EMBL/GenBank/DDBJ whole genome shotgun (WGS) entry which is preliminary data.</text>
</comment>
<dbReference type="Pfam" id="PF00884">
    <property type="entry name" value="Sulfatase"/>
    <property type="match status" value="1"/>
</dbReference>
<comment type="similarity">
    <text evidence="1">Belongs to the sulfatase family.</text>
</comment>
<dbReference type="PANTHER" id="PTHR45953">
    <property type="entry name" value="IDURONATE 2-SULFATASE"/>
    <property type="match status" value="1"/>
</dbReference>
<dbReference type="SUPFAM" id="SSF53649">
    <property type="entry name" value="Alkaline phosphatase-like"/>
    <property type="match status" value="1"/>
</dbReference>
<evidence type="ECO:0000313" key="7">
    <source>
        <dbReference type="EMBL" id="CAI4219340.1"/>
    </source>
</evidence>
<dbReference type="FunFam" id="3.40.720.10:FF:000032">
    <property type="entry name" value="Choline sulfatase"/>
    <property type="match status" value="1"/>
</dbReference>
<name>A0A9P1MDX0_9PEZI</name>
<dbReference type="OrthoDB" id="96314at2759"/>
<feature type="domain" description="Sulfatase N-terminal" evidence="5">
    <location>
        <begin position="2"/>
        <end position="337"/>
    </location>
</feature>